<comment type="subcellular location">
    <subcellularLocation>
        <location evidence="3">Nucleus</location>
    </subcellularLocation>
</comment>
<feature type="compositionally biased region" description="Low complexity" evidence="18">
    <location>
        <begin position="12"/>
        <end position="33"/>
    </location>
</feature>
<dbReference type="InterPro" id="IPR011545">
    <property type="entry name" value="DEAD/DEAH_box_helicase_dom"/>
</dbReference>
<evidence type="ECO:0000256" key="8">
    <source>
        <dbReference type="ARBA" id="ARBA00022759"/>
    </source>
</evidence>
<dbReference type="GO" id="GO:0005737">
    <property type="term" value="C:cytoplasm"/>
    <property type="evidence" value="ECO:0007669"/>
    <property type="project" value="TreeGrafter"/>
</dbReference>
<feature type="domain" description="Helicase ATP-binding" evidence="22">
    <location>
        <begin position="65"/>
        <end position="241"/>
    </location>
</feature>
<evidence type="ECO:0000259" key="24">
    <source>
        <dbReference type="PROSITE" id="PS51327"/>
    </source>
</evidence>
<keyword evidence="14" id="KW-0943">RNA-mediated gene silencing</keyword>
<dbReference type="Proteomes" id="UP001497516">
    <property type="component" value="Chromosome 10"/>
</dbReference>
<dbReference type="Pfam" id="PF00271">
    <property type="entry name" value="Helicase_C"/>
    <property type="match status" value="1"/>
</dbReference>
<feature type="domain" description="RNase III" evidence="20">
    <location>
        <begin position="1215"/>
        <end position="1359"/>
    </location>
</feature>
<dbReference type="GO" id="GO:0005634">
    <property type="term" value="C:nucleus"/>
    <property type="evidence" value="ECO:0007669"/>
    <property type="project" value="UniProtKB-SubCell"/>
</dbReference>
<sequence length="1621" mass="181653">MPDGETSSCRVVSVSPTPASMSTTTSASSSCSSGLTVEDGVEYPAEVQRTAKDPRRTARKYQLELCKKAMEENIIVWLGTGCGKTHIAVLLIHEFGHLIRSPQRKVCVFLAPTVALVNQQAKVIEDSVDFKVGIHCGSSQKSNSHSDWEKEIEDCEVLVMTPQILLHNLSHSFITMELIALLIFDECHHAQAKSDHPYSKIMKVFYNNNTGRLPHIFGMTASPVVGKGASSQENLSKSINSLESLLNCKVYSVENKEELDRYVANPTVRIYLYRVLPSHERCATRLGEVMRQCILELRKKPDYRTSLESFQSTKRFLHRVHDNMLFCLENLGLFGALQASQVLLSGDQSEWNALMEAEGMLSDGSVRDKYLAEAANVISANCTVDGIACDVSSTEVLREPFFSAKLLRLIGILSEFRLQRDMKCIIFVNRIVTARSLSYILQNLKNLPSWKCGFLVGVHSGLKSMSRKTMNNILEQFRTGKLNLLVATKVGEEGLDIQTCCLVIRFDLPETVASFIQSRGRARMPQSEYAFLVNSDNQNERDLIESFQEDEQRMNIEISCRTTDEKFDSPEESVYKVETSGACISSGYSISLLYHYCAKLPRDEFFDPKPEFYYLNDLEGTVCQIILPSNAPLHQIISVPHSCMEAAKKDACLKAIEQLHKLGALNNFLLPERGSLEEELAEEDCIEPEEQGSRELHEMLIPTILKESWTSTDDVVLLSSYYIEFHPVPEDRTYKKFGLFVKTPLPLDAASMELDLHLARGRYVATKLVPSRMSAFNRDEIVQAQNFQEMFFKVILDRSELTSGFVHLGKNGFSKSSPTFYLLLPVILDGCANEVLVDWDIIKTCLSSPVFRSPGDMKVEEDPISDTHLLLANGRKKITDVENSLVYAPYKKIFYFITNVIPGKNGFSPHKGSEPPSHMEHLTTTNNIDLKYPKQPLLRAKPLFQLHNLLHNRIKEKSEYLELDEYFIDLAPELCELKIVGFSKDIGSSISLLPSIMHRLQNLLVAIELKGLLSASFSEGAEITANRVLEALTTENCQERLSLERLEILGDAFLKFAVGRRLFLMDDLLDEGELTNKRSNAVNNSNLFKLAVRSNLQVYIRDQPFDPFQFFALGHPCKVICTEESEAAVHNVSRSSVDNPNSEMRCSKNHHWLHKKTMADAVEALVGGFIVDSGFKAAAAFLRWIGIKVEFGESQVTEICAASIRYMPLAASVNIAALENSLGYSFHHKGLLLQAFLHPSYNKHGGGCYQRLEFLGDAVMDYLITSYLFSVYPKMKPGHLTDLRSALVNNRAFANVAVARSFHKFLISDSSALSEAIEAYVDFVQAPAKEGGFREGPRCPKALGDVVESCMGAILLDTGFDLNHVWKLVLSFLDPIMKCPNLKLNYVRELRELCQSYNWVLEFESSKKGRAFSVEAKVSSKDVSLSASACYSNKKEATMIASQKVFANLRAQGHGQKSNSLEQVLKHSNKEEAKLIGFDETPVDIATADAYEPRGRVYDPQHYSLKRVGDRTPPPCSSSSSTKSQPSIALRASAVIHQRSARTRLYEACTANCWNPPLFDCCFEEGPSHLKSFVFKVTVEMEDSQSMTLECFGNSHTRKKVAAESAAEAALWYLKHEGYVL</sequence>
<proteinExistence type="inferred from homology"/>
<feature type="domain" description="DRBM" evidence="19">
    <location>
        <begin position="1385"/>
        <end position="1451"/>
    </location>
</feature>
<dbReference type="PROSITE" id="PS00517">
    <property type="entry name" value="RNASE_3_1"/>
    <property type="match status" value="1"/>
</dbReference>
<dbReference type="PROSITE" id="PS51192">
    <property type="entry name" value="HELICASE_ATP_BIND_1"/>
    <property type="match status" value="1"/>
</dbReference>
<evidence type="ECO:0000256" key="9">
    <source>
        <dbReference type="ARBA" id="ARBA00022801"/>
    </source>
</evidence>
<dbReference type="Gene3D" id="2.170.260.10">
    <property type="entry name" value="paz domain"/>
    <property type="match status" value="1"/>
</dbReference>
<gene>
    <name evidence="25" type="ORF">LTRI10_LOCUS6420</name>
</gene>
<dbReference type="InterPro" id="IPR014720">
    <property type="entry name" value="dsRBD_dom"/>
</dbReference>
<dbReference type="SMART" id="SM00535">
    <property type="entry name" value="RIBOc"/>
    <property type="match status" value="2"/>
</dbReference>
<evidence type="ECO:0000259" key="21">
    <source>
        <dbReference type="PROSITE" id="PS50821"/>
    </source>
</evidence>
<keyword evidence="11" id="KW-0067">ATP-binding</keyword>
<dbReference type="GO" id="GO:0004525">
    <property type="term" value="F:ribonuclease III activity"/>
    <property type="evidence" value="ECO:0007669"/>
    <property type="project" value="InterPro"/>
</dbReference>
<dbReference type="InterPro" id="IPR005034">
    <property type="entry name" value="Dicer_dimerisation"/>
</dbReference>
<evidence type="ECO:0000259" key="19">
    <source>
        <dbReference type="PROSITE" id="PS50137"/>
    </source>
</evidence>
<dbReference type="InterPro" id="IPR027417">
    <property type="entry name" value="P-loop_NTPase"/>
</dbReference>
<feature type="compositionally biased region" description="Polar residues" evidence="18">
    <location>
        <begin position="1"/>
        <end position="10"/>
    </location>
</feature>
<dbReference type="PROSITE" id="PS50137">
    <property type="entry name" value="DS_RBD"/>
    <property type="match status" value="2"/>
</dbReference>
<evidence type="ECO:0000256" key="1">
    <source>
        <dbReference type="ARBA" id="ARBA00001936"/>
    </source>
</evidence>
<dbReference type="SMART" id="SM00949">
    <property type="entry name" value="PAZ"/>
    <property type="match status" value="1"/>
</dbReference>
<dbReference type="InterPro" id="IPR038248">
    <property type="entry name" value="Dicer_dimer_sf"/>
</dbReference>
<evidence type="ECO:0000256" key="17">
    <source>
        <dbReference type="PROSITE-ProRule" id="PRU00657"/>
    </source>
</evidence>
<dbReference type="GO" id="GO:0004386">
    <property type="term" value="F:helicase activity"/>
    <property type="evidence" value="ECO:0007669"/>
    <property type="project" value="UniProtKB-KW"/>
</dbReference>
<organism evidence="25 26">
    <name type="scientific">Linum trigynum</name>
    <dbReference type="NCBI Taxonomy" id="586398"/>
    <lineage>
        <taxon>Eukaryota</taxon>
        <taxon>Viridiplantae</taxon>
        <taxon>Streptophyta</taxon>
        <taxon>Embryophyta</taxon>
        <taxon>Tracheophyta</taxon>
        <taxon>Spermatophyta</taxon>
        <taxon>Magnoliopsida</taxon>
        <taxon>eudicotyledons</taxon>
        <taxon>Gunneridae</taxon>
        <taxon>Pentapetalae</taxon>
        <taxon>rosids</taxon>
        <taxon>fabids</taxon>
        <taxon>Malpighiales</taxon>
        <taxon>Linaceae</taxon>
        <taxon>Linum</taxon>
    </lineage>
</organism>
<evidence type="ECO:0000313" key="25">
    <source>
        <dbReference type="EMBL" id="CAL1358895.1"/>
    </source>
</evidence>
<dbReference type="InterPro" id="IPR014001">
    <property type="entry name" value="Helicase_ATP-bd"/>
</dbReference>
<dbReference type="InterPro" id="IPR001650">
    <property type="entry name" value="Helicase_C-like"/>
</dbReference>
<dbReference type="SUPFAM" id="SSF52540">
    <property type="entry name" value="P-loop containing nucleoside triphosphate hydrolases"/>
    <property type="match status" value="1"/>
</dbReference>
<comment type="cofactor">
    <cofactor evidence="1">
        <name>Mn(2+)</name>
        <dbReference type="ChEBI" id="CHEBI:29035"/>
    </cofactor>
</comment>
<comment type="similarity">
    <text evidence="16 17">Belongs to the helicase family. Dicer subfamily.</text>
</comment>
<feature type="domain" description="Dicer dsRNA-binding fold" evidence="24">
    <location>
        <begin position="589"/>
        <end position="679"/>
    </location>
</feature>
<dbReference type="PROSITE" id="PS51327">
    <property type="entry name" value="DICER_DSRBF"/>
    <property type="match status" value="1"/>
</dbReference>
<dbReference type="SMART" id="SM00358">
    <property type="entry name" value="DSRM"/>
    <property type="match status" value="2"/>
</dbReference>
<accession>A0AAV2CST2</accession>
<evidence type="ECO:0000256" key="15">
    <source>
        <dbReference type="ARBA" id="ARBA00023242"/>
    </source>
</evidence>
<keyword evidence="6" id="KW-0677">Repeat</keyword>
<dbReference type="GO" id="GO:0003723">
    <property type="term" value="F:RNA binding"/>
    <property type="evidence" value="ECO:0007669"/>
    <property type="project" value="UniProtKB-UniRule"/>
</dbReference>
<evidence type="ECO:0000256" key="11">
    <source>
        <dbReference type="ARBA" id="ARBA00022840"/>
    </source>
</evidence>
<dbReference type="Gene3D" id="1.10.1520.10">
    <property type="entry name" value="Ribonuclease III domain"/>
    <property type="match status" value="2"/>
</dbReference>
<dbReference type="Pfam" id="PF03368">
    <property type="entry name" value="Dicer_dimer"/>
    <property type="match status" value="1"/>
</dbReference>
<name>A0AAV2CST2_9ROSI</name>
<keyword evidence="26" id="KW-1185">Reference proteome</keyword>
<dbReference type="PANTHER" id="PTHR14950">
    <property type="entry name" value="DICER-RELATED"/>
    <property type="match status" value="1"/>
</dbReference>
<dbReference type="GO" id="GO:0046872">
    <property type="term" value="F:metal ion binding"/>
    <property type="evidence" value="ECO:0007669"/>
    <property type="project" value="UniProtKB-KW"/>
</dbReference>
<keyword evidence="7" id="KW-0547">Nucleotide-binding</keyword>
<dbReference type="PROSITE" id="PS50821">
    <property type="entry name" value="PAZ"/>
    <property type="match status" value="1"/>
</dbReference>
<dbReference type="Pfam" id="PF00636">
    <property type="entry name" value="Ribonuclease_3"/>
    <property type="match status" value="2"/>
</dbReference>
<feature type="domain" description="Helicase C-terminal" evidence="23">
    <location>
        <begin position="405"/>
        <end position="575"/>
    </location>
</feature>
<dbReference type="CDD" id="cd18034">
    <property type="entry name" value="DEXHc_dicer"/>
    <property type="match status" value="1"/>
</dbReference>
<evidence type="ECO:0000256" key="18">
    <source>
        <dbReference type="SAM" id="MobiDB-lite"/>
    </source>
</evidence>
<evidence type="ECO:0000256" key="16">
    <source>
        <dbReference type="ARBA" id="ARBA00035116"/>
    </source>
</evidence>
<feature type="domain" description="DRBM" evidence="19">
    <location>
        <begin position="1540"/>
        <end position="1616"/>
    </location>
</feature>
<dbReference type="PROSITE" id="PS51194">
    <property type="entry name" value="HELICASE_CTER"/>
    <property type="match status" value="1"/>
</dbReference>
<dbReference type="PANTHER" id="PTHR14950:SF15">
    <property type="entry name" value="DICER-LIKE PROTEIN 4"/>
    <property type="match status" value="1"/>
</dbReference>
<keyword evidence="10" id="KW-0347">Helicase</keyword>
<evidence type="ECO:0000259" key="22">
    <source>
        <dbReference type="PROSITE" id="PS51192"/>
    </source>
</evidence>
<keyword evidence="5" id="KW-0479">Metal-binding</keyword>
<dbReference type="InterPro" id="IPR003100">
    <property type="entry name" value="PAZ_dom"/>
</dbReference>
<dbReference type="Pfam" id="PF00270">
    <property type="entry name" value="DEAD"/>
    <property type="match status" value="1"/>
</dbReference>
<evidence type="ECO:0000259" key="20">
    <source>
        <dbReference type="PROSITE" id="PS50142"/>
    </source>
</evidence>
<feature type="domain" description="RNase III" evidence="20">
    <location>
        <begin position="1030"/>
        <end position="1174"/>
    </location>
</feature>
<keyword evidence="12" id="KW-0460">Magnesium</keyword>
<dbReference type="SUPFAM" id="SSF69065">
    <property type="entry name" value="RNase III domain-like"/>
    <property type="match status" value="2"/>
</dbReference>
<keyword evidence="4" id="KW-0540">Nuclease</keyword>
<keyword evidence="15" id="KW-0539">Nucleus</keyword>
<protein>
    <recommendedName>
        <fullName evidence="27">Dicer-like protein 4</fullName>
    </recommendedName>
</protein>
<dbReference type="GO" id="GO:0005524">
    <property type="term" value="F:ATP binding"/>
    <property type="evidence" value="ECO:0007669"/>
    <property type="project" value="UniProtKB-KW"/>
</dbReference>
<dbReference type="InterPro" id="IPR000999">
    <property type="entry name" value="RNase_III_dom"/>
</dbReference>
<evidence type="ECO:0000313" key="26">
    <source>
        <dbReference type="Proteomes" id="UP001497516"/>
    </source>
</evidence>
<dbReference type="FunFam" id="3.40.50.300:FF:000420">
    <property type="entry name" value="Endoribonuclease dicer-like 1"/>
    <property type="match status" value="1"/>
</dbReference>
<evidence type="ECO:0000256" key="3">
    <source>
        <dbReference type="ARBA" id="ARBA00004123"/>
    </source>
</evidence>
<dbReference type="FunFam" id="1.10.1520.10:FF:000004">
    <property type="entry name" value="Endoribonuclease dicer-like 1"/>
    <property type="match status" value="1"/>
</dbReference>
<keyword evidence="13 17" id="KW-0694">RNA-binding</keyword>
<dbReference type="PROSITE" id="PS50142">
    <property type="entry name" value="RNASE_3_2"/>
    <property type="match status" value="2"/>
</dbReference>
<evidence type="ECO:0000256" key="2">
    <source>
        <dbReference type="ARBA" id="ARBA00001946"/>
    </source>
</evidence>
<dbReference type="GO" id="GO:0010267">
    <property type="term" value="P:ta-siRNA processing"/>
    <property type="evidence" value="ECO:0007669"/>
    <property type="project" value="UniProtKB-ARBA"/>
</dbReference>
<evidence type="ECO:0000256" key="4">
    <source>
        <dbReference type="ARBA" id="ARBA00022722"/>
    </source>
</evidence>
<dbReference type="Gene3D" id="3.40.50.300">
    <property type="entry name" value="P-loop containing nucleotide triphosphate hydrolases"/>
    <property type="match status" value="2"/>
</dbReference>
<dbReference type="InterPro" id="IPR036389">
    <property type="entry name" value="RNase_III_sf"/>
</dbReference>
<reference evidence="25 26" key="1">
    <citation type="submission" date="2024-04" db="EMBL/GenBank/DDBJ databases">
        <authorList>
            <person name="Fracassetti M."/>
        </authorList>
    </citation>
    <scope>NUCLEOTIDE SEQUENCE [LARGE SCALE GENOMIC DNA]</scope>
</reference>
<dbReference type="CDD" id="cd00593">
    <property type="entry name" value="RIBOc"/>
    <property type="match status" value="2"/>
</dbReference>
<evidence type="ECO:0000256" key="7">
    <source>
        <dbReference type="ARBA" id="ARBA00022741"/>
    </source>
</evidence>
<comment type="cofactor">
    <cofactor evidence="2">
        <name>Mg(2+)</name>
        <dbReference type="ChEBI" id="CHEBI:18420"/>
    </cofactor>
</comment>
<dbReference type="SMART" id="SM00490">
    <property type="entry name" value="HELICc"/>
    <property type="match status" value="1"/>
</dbReference>
<dbReference type="Gene3D" id="3.30.160.380">
    <property type="entry name" value="Dicer dimerisation domain"/>
    <property type="match status" value="1"/>
</dbReference>
<evidence type="ECO:0000256" key="14">
    <source>
        <dbReference type="ARBA" id="ARBA00023158"/>
    </source>
</evidence>
<dbReference type="FunFam" id="3.40.50.300:FF:000705">
    <property type="entry name" value="Endoribonuclease dicer-like protein"/>
    <property type="match status" value="1"/>
</dbReference>
<dbReference type="EMBL" id="OZ034814">
    <property type="protein sequence ID" value="CAL1358895.1"/>
    <property type="molecule type" value="Genomic_DNA"/>
</dbReference>
<dbReference type="Gene3D" id="3.30.160.20">
    <property type="match status" value="2"/>
</dbReference>
<dbReference type="SUPFAM" id="SSF54768">
    <property type="entry name" value="dsRNA-binding domain-like"/>
    <property type="match status" value="2"/>
</dbReference>
<keyword evidence="9" id="KW-0378">Hydrolase</keyword>
<dbReference type="FunFam" id="3.30.160.380:FF:000001">
    <property type="entry name" value="Endoribonuclease dicer-like 1"/>
    <property type="match status" value="1"/>
</dbReference>
<evidence type="ECO:0000256" key="5">
    <source>
        <dbReference type="ARBA" id="ARBA00022723"/>
    </source>
</evidence>
<evidence type="ECO:0000256" key="10">
    <source>
        <dbReference type="ARBA" id="ARBA00022806"/>
    </source>
</evidence>
<evidence type="ECO:0000256" key="12">
    <source>
        <dbReference type="ARBA" id="ARBA00022842"/>
    </source>
</evidence>
<evidence type="ECO:0008006" key="27">
    <source>
        <dbReference type="Google" id="ProtNLM"/>
    </source>
</evidence>
<evidence type="ECO:0000256" key="13">
    <source>
        <dbReference type="ARBA" id="ARBA00022884"/>
    </source>
</evidence>
<dbReference type="CDD" id="cd18802">
    <property type="entry name" value="SF2_C_dicer"/>
    <property type="match status" value="1"/>
</dbReference>
<feature type="domain" description="PAZ" evidence="21">
    <location>
        <begin position="865"/>
        <end position="979"/>
    </location>
</feature>
<evidence type="ECO:0000259" key="23">
    <source>
        <dbReference type="PROSITE" id="PS51194"/>
    </source>
</evidence>
<dbReference type="SMART" id="SM00487">
    <property type="entry name" value="DEXDc"/>
    <property type="match status" value="1"/>
</dbReference>
<feature type="region of interest" description="Disordered" evidence="18">
    <location>
        <begin position="1"/>
        <end position="36"/>
    </location>
</feature>
<dbReference type="Pfam" id="PF14709">
    <property type="entry name" value="DND1_DSRM"/>
    <property type="match status" value="1"/>
</dbReference>
<evidence type="ECO:0000256" key="6">
    <source>
        <dbReference type="ARBA" id="ARBA00022737"/>
    </source>
</evidence>
<keyword evidence="8" id="KW-0255">Endonuclease</keyword>